<protein>
    <recommendedName>
        <fullName evidence="4">C1q domain-containing protein</fullName>
    </recommendedName>
</protein>
<evidence type="ECO:0008006" key="4">
    <source>
        <dbReference type="Google" id="ProtNLM"/>
    </source>
</evidence>
<feature type="signal peptide" evidence="1">
    <location>
        <begin position="1"/>
        <end position="24"/>
    </location>
</feature>
<dbReference type="EMBL" id="FNAN01000034">
    <property type="protein sequence ID" value="SDH37036.1"/>
    <property type="molecule type" value="Genomic_DNA"/>
</dbReference>
<proteinExistence type="predicted"/>
<reference evidence="3" key="1">
    <citation type="submission" date="2016-10" db="EMBL/GenBank/DDBJ databases">
        <authorList>
            <person name="Varghese N."/>
            <person name="Submissions S."/>
        </authorList>
    </citation>
    <scope>NUCLEOTIDE SEQUENCE [LARGE SCALE GENOMIC DNA]</scope>
    <source>
        <strain evidence="3">DSM 25329</strain>
    </source>
</reference>
<accession>A0A1G8BUQ9</accession>
<gene>
    <name evidence="2" type="ORF">SAMN04487996_13444</name>
</gene>
<evidence type="ECO:0000256" key="1">
    <source>
        <dbReference type="SAM" id="SignalP"/>
    </source>
</evidence>
<dbReference type="STRING" id="659014.SAMN04487996_13444"/>
<evidence type="ECO:0000313" key="3">
    <source>
        <dbReference type="Proteomes" id="UP000198748"/>
    </source>
</evidence>
<evidence type="ECO:0000313" key="2">
    <source>
        <dbReference type="EMBL" id="SDH37036.1"/>
    </source>
</evidence>
<keyword evidence="1" id="KW-0732">Signal</keyword>
<dbReference type="RefSeq" id="WP_090157705.1">
    <property type="nucleotide sequence ID" value="NZ_FNAN01000034.1"/>
</dbReference>
<dbReference type="AlphaFoldDB" id="A0A1G8BUQ9"/>
<organism evidence="2 3">
    <name type="scientific">Dyadobacter soli</name>
    <dbReference type="NCBI Taxonomy" id="659014"/>
    <lineage>
        <taxon>Bacteria</taxon>
        <taxon>Pseudomonadati</taxon>
        <taxon>Bacteroidota</taxon>
        <taxon>Cytophagia</taxon>
        <taxon>Cytophagales</taxon>
        <taxon>Spirosomataceae</taxon>
        <taxon>Dyadobacter</taxon>
    </lineage>
</organism>
<name>A0A1G8BUQ9_9BACT</name>
<dbReference type="OrthoDB" id="963444at2"/>
<sequence>MKTRQLISTLLLNLALAMSSLTFAQVKIGSNPTTIDPNNNLEVESSDPVKKISIHKTTGKLTIADGSQGDRKVLTSDANGVATWRSQSDLAIPVTAFSGAITGLATIPTFTTHDEPSQRLPLIPTLGASSWDGAAKRFIVPSDGTYSVQVGLSCISTTGAGVTLWTRIWVVSENGGPIFKGTSPMGATAGDWQSVVYTGKLTTGDGISLEGYTMQTDGNPPVNPIWTGTCGRAYMTVTKID</sequence>
<dbReference type="Proteomes" id="UP000198748">
    <property type="component" value="Unassembled WGS sequence"/>
</dbReference>
<keyword evidence="3" id="KW-1185">Reference proteome</keyword>
<feature type="chain" id="PRO_5011472359" description="C1q domain-containing protein" evidence="1">
    <location>
        <begin position="25"/>
        <end position="241"/>
    </location>
</feature>